<evidence type="ECO:0000313" key="1">
    <source>
        <dbReference type="EMBL" id="KAJ9071712.1"/>
    </source>
</evidence>
<accession>A0ACC2TAX9</accession>
<comment type="caution">
    <text evidence="1">The sequence shown here is derived from an EMBL/GenBank/DDBJ whole genome shotgun (WGS) entry which is preliminary data.</text>
</comment>
<gene>
    <name evidence="1" type="ORF">DSO57_1034286</name>
</gene>
<keyword evidence="2" id="KW-1185">Reference proteome</keyword>
<evidence type="ECO:0000313" key="2">
    <source>
        <dbReference type="Proteomes" id="UP001165960"/>
    </source>
</evidence>
<dbReference type="EMBL" id="QTSX02003123">
    <property type="protein sequence ID" value="KAJ9071712.1"/>
    <property type="molecule type" value="Genomic_DNA"/>
</dbReference>
<name>A0ACC2TAX9_9FUNG</name>
<protein>
    <submittedName>
        <fullName evidence="1">Uncharacterized protein</fullName>
    </submittedName>
</protein>
<organism evidence="1 2">
    <name type="scientific">Entomophthora muscae</name>
    <dbReference type="NCBI Taxonomy" id="34485"/>
    <lineage>
        <taxon>Eukaryota</taxon>
        <taxon>Fungi</taxon>
        <taxon>Fungi incertae sedis</taxon>
        <taxon>Zoopagomycota</taxon>
        <taxon>Entomophthoromycotina</taxon>
        <taxon>Entomophthoromycetes</taxon>
        <taxon>Entomophthorales</taxon>
        <taxon>Entomophthoraceae</taxon>
        <taxon>Entomophthora</taxon>
    </lineage>
</organism>
<reference evidence="1" key="1">
    <citation type="submission" date="2022-04" db="EMBL/GenBank/DDBJ databases">
        <title>Genome of the entomopathogenic fungus Entomophthora muscae.</title>
        <authorList>
            <person name="Elya C."/>
            <person name="Lovett B.R."/>
            <person name="Lee E."/>
            <person name="Macias A.M."/>
            <person name="Hajek A.E."/>
            <person name="De Bivort B.L."/>
            <person name="Kasson M.T."/>
            <person name="De Fine Licht H.H."/>
            <person name="Stajich J.E."/>
        </authorList>
    </citation>
    <scope>NUCLEOTIDE SEQUENCE</scope>
    <source>
        <strain evidence="1">Berkeley</strain>
    </source>
</reference>
<dbReference type="Proteomes" id="UP001165960">
    <property type="component" value="Unassembled WGS sequence"/>
</dbReference>
<sequence>MDIVTDYGQRDIKISLPNLVSVKGKLQIRFYVNELIAPKLQTARLNITTDLDKLEIPKTLTWSGTAYFNSKDFCEKYAYAFRDLQFITKPRCSLCNMSSFTITPQNHHLISLCEYIARSIVINQLSPSEISINTIKNVSGSITIGSIAGDIQAKSLRKIFNNITITNSSLKGTLLSNLKQSSH</sequence>
<proteinExistence type="predicted"/>